<evidence type="ECO:0000313" key="2">
    <source>
        <dbReference type="EMBL" id="GFP36972.1"/>
    </source>
</evidence>
<accession>A0A6V8PWI3</accession>
<dbReference type="Gene3D" id="3.40.50.150">
    <property type="entry name" value="Vaccinia Virus protein VP39"/>
    <property type="match status" value="1"/>
</dbReference>
<gene>
    <name evidence="2" type="ORF">HKBW3S44_00653</name>
</gene>
<feature type="non-terminal residue" evidence="2">
    <location>
        <position position="545"/>
    </location>
</feature>
<dbReference type="InterPro" id="IPR002052">
    <property type="entry name" value="DNA_methylase_N6_adenine_CS"/>
</dbReference>
<evidence type="ECO:0000259" key="1">
    <source>
        <dbReference type="Pfam" id="PF06634"/>
    </source>
</evidence>
<organism evidence="2 3">
    <name type="scientific">Candidatus Hakubella thermalkaliphila</name>
    <dbReference type="NCBI Taxonomy" id="2754717"/>
    <lineage>
        <taxon>Bacteria</taxon>
        <taxon>Bacillati</taxon>
        <taxon>Actinomycetota</taxon>
        <taxon>Actinomycetota incertae sedis</taxon>
        <taxon>Candidatus Hakubellales</taxon>
        <taxon>Candidatus Hakubellaceae</taxon>
        <taxon>Candidatus Hakubella</taxon>
    </lineage>
</organism>
<dbReference type="RefSeq" id="WP_176231264.1">
    <property type="nucleotide sequence ID" value="NZ_BLSC01000036.1"/>
</dbReference>
<dbReference type="GO" id="GO:0032259">
    <property type="term" value="P:methylation"/>
    <property type="evidence" value="ECO:0007669"/>
    <property type="project" value="InterPro"/>
</dbReference>
<dbReference type="SUPFAM" id="SSF53335">
    <property type="entry name" value="S-adenosyl-L-methionine-dependent methyltransferases"/>
    <property type="match status" value="1"/>
</dbReference>
<sequence length="545" mass="61787">MNKSFIEVDFPVKEVSEESTREKNIRHGHISTLHIWWARRPLASSRASIYAALMPEPRDEEERLKRAHFIANLSKWENSLNKSLIQRAREEILSASNGKPPRVLDPFAGGGAIPLEALRLGCETYASDLNPVAVLILKCTLEYPQKYGRKKVKSNDLFGEKEINPLLEDVKKWGNWVLEEARKEIGQFYPEEKDGSISVGYIWARTVKCQNPACGAEIPLVRQTWLARKDKKKVAYKVIPIGNRVEFEIREGDSIDFDPETGTVSRAKVICPCCGSGLNDKETRKQFQEGKAGQKMIAVVLHHPKRQGKSYRLATEKDLEIFGEAEKHLEKKGQELFDKWGFDPVPDEPLPPKETLGFRVQRYGMLKWGDLFNPRQKLALITFAEKVRQAYRKMLSEGLEEGYAKAVVSYLALGVDRLADFGSVLCVLNVTGGRGVVHKFGRQALPMAWDYIESNPFNPVAAGWPTACEKNEKWIQHASQTAYTPAIVTQSSATSLPYGDNFFDAVITDPPYYDNVPYSYLSDFFYVWLKRTIGDLYPELFATPL</sequence>
<protein>
    <recommendedName>
        <fullName evidence="1">DUF1156 domain-containing protein</fullName>
    </recommendedName>
</protein>
<comment type="caution">
    <text evidence="2">The sequence shown here is derived from an EMBL/GenBank/DDBJ whole genome shotgun (WGS) entry which is preliminary data.</text>
</comment>
<dbReference type="GO" id="GO:0003676">
    <property type="term" value="F:nucleic acid binding"/>
    <property type="evidence" value="ECO:0007669"/>
    <property type="project" value="InterPro"/>
</dbReference>
<dbReference type="InterPro" id="IPR029063">
    <property type="entry name" value="SAM-dependent_MTases_sf"/>
</dbReference>
<dbReference type="Proteomes" id="UP000561271">
    <property type="component" value="Unassembled WGS sequence"/>
</dbReference>
<reference evidence="2 3" key="1">
    <citation type="journal article" date="2020" name="Front. Microbiol.">
        <title>Single-cell genomics of novel Actinobacteria with the Wood-Ljungdahl pathway discovered in a serpentinizing system.</title>
        <authorList>
            <person name="Merino N."/>
            <person name="Kawai M."/>
            <person name="Boyd E.S."/>
            <person name="Colman D.R."/>
            <person name="McGlynn S.E."/>
            <person name="Nealson K.H."/>
            <person name="Kurokawa K."/>
            <person name="Hongoh Y."/>
        </authorList>
    </citation>
    <scope>NUCLEOTIDE SEQUENCE [LARGE SCALE GENOMIC DNA]</scope>
    <source>
        <strain evidence="2 3">S44</strain>
    </source>
</reference>
<dbReference type="Pfam" id="PF06634">
    <property type="entry name" value="DUF1156"/>
    <property type="match status" value="1"/>
</dbReference>
<evidence type="ECO:0000313" key="3">
    <source>
        <dbReference type="Proteomes" id="UP000561271"/>
    </source>
</evidence>
<dbReference type="AlphaFoldDB" id="A0A6V8PWI3"/>
<feature type="domain" description="DUF1156" evidence="1">
    <location>
        <begin position="10"/>
        <end position="61"/>
    </location>
</feature>
<name>A0A6V8PWI3_9ACTN</name>
<dbReference type="GO" id="GO:0008168">
    <property type="term" value="F:methyltransferase activity"/>
    <property type="evidence" value="ECO:0007669"/>
    <property type="project" value="InterPro"/>
</dbReference>
<dbReference type="InterPro" id="IPR009537">
    <property type="entry name" value="DUF1156"/>
</dbReference>
<proteinExistence type="predicted"/>
<dbReference type="EMBL" id="BLSC01000036">
    <property type="protein sequence ID" value="GFP36972.1"/>
    <property type="molecule type" value="Genomic_DNA"/>
</dbReference>
<dbReference type="PROSITE" id="PS00092">
    <property type="entry name" value="N6_MTASE"/>
    <property type="match status" value="1"/>
</dbReference>